<evidence type="ECO:0000256" key="1">
    <source>
        <dbReference type="SAM" id="MobiDB-lite"/>
    </source>
</evidence>
<gene>
    <name evidence="2" type="ORF">CERSUDRAFT_78638</name>
</gene>
<feature type="region of interest" description="Disordered" evidence="1">
    <location>
        <begin position="311"/>
        <end position="396"/>
    </location>
</feature>
<feature type="region of interest" description="Disordered" evidence="1">
    <location>
        <begin position="477"/>
        <end position="501"/>
    </location>
</feature>
<dbReference type="Proteomes" id="UP000016930">
    <property type="component" value="Unassembled WGS sequence"/>
</dbReference>
<feature type="compositionally biased region" description="Low complexity" evidence="1">
    <location>
        <begin position="314"/>
        <end position="345"/>
    </location>
</feature>
<dbReference type="EMBL" id="KB445855">
    <property type="protein sequence ID" value="EMD30758.1"/>
    <property type="molecule type" value="Genomic_DNA"/>
</dbReference>
<name>M2Q1R3_CERS8</name>
<feature type="compositionally biased region" description="Polar residues" evidence="1">
    <location>
        <begin position="477"/>
        <end position="486"/>
    </location>
</feature>
<reference evidence="2 3" key="1">
    <citation type="journal article" date="2012" name="Proc. Natl. Acad. Sci. U.S.A.">
        <title>Comparative genomics of Ceriporiopsis subvermispora and Phanerochaete chrysosporium provide insight into selective ligninolysis.</title>
        <authorList>
            <person name="Fernandez-Fueyo E."/>
            <person name="Ruiz-Duenas F.J."/>
            <person name="Ferreira P."/>
            <person name="Floudas D."/>
            <person name="Hibbett D.S."/>
            <person name="Canessa P."/>
            <person name="Larrondo L.F."/>
            <person name="James T.Y."/>
            <person name="Seelenfreund D."/>
            <person name="Lobos S."/>
            <person name="Polanco R."/>
            <person name="Tello M."/>
            <person name="Honda Y."/>
            <person name="Watanabe T."/>
            <person name="Watanabe T."/>
            <person name="Ryu J.S."/>
            <person name="Kubicek C.P."/>
            <person name="Schmoll M."/>
            <person name="Gaskell J."/>
            <person name="Hammel K.E."/>
            <person name="St John F.J."/>
            <person name="Vanden Wymelenberg A."/>
            <person name="Sabat G."/>
            <person name="Splinter BonDurant S."/>
            <person name="Syed K."/>
            <person name="Yadav J.S."/>
            <person name="Doddapaneni H."/>
            <person name="Subramanian V."/>
            <person name="Lavin J.L."/>
            <person name="Oguiza J.A."/>
            <person name="Perez G."/>
            <person name="Pisabarro A.G."/>
            <person name="Ramirez L."/>
            <person name="Santoyo F."/>
            <person name="Master E."/>
            <person name="Coutinho P.M."/>
            <person name="Henrissat B."/>
            <person name="Lombard V."/>
            <person name="Magnuson J.K."/>
            <person name="Kuees U."/>
            <person name="Hori C."/>
            <person name="Igarashi K."/>
            <person name="Samejima M."/>
            <person name="Held B.W."/>
            <person name="Barry K.W."/>
            <person name="LaButti K.M."/>
            <person name="Lapidus A."/>
            <person name="Lindquist E.A."/>
            <person name="Lucas S.M."/>
            <person name="Riley R."/>
            <person name="Salamov A.A."/>
            <person name="Hoffmeister D."/>
            <person name="Schwenk D."/>
            <person name="Hadar Y."/>
            <person name="Yarden O."/>
            <person name="de Vries R.P."/>
            <person name="Wiebenga A."/>
            <person name="Stenlid J."/>
            <person name="Eastwood D."/>
            <person name="Grigoriev I.V."/>
            <person name="Berka R.M."/>
            <person name="Blanchette R.A."/>
            <person name="Kersten P."/>
            <person name="Martinez A.T."/>
            <person name="Vicuna R."/>
            <person name="Cullen D."/>
        </authorList>
    </citation>
    <scope>NUCLEOTIDE SEQUENCE [LARGE SCALE GENOMIC DNA]</scope>
    <source>
        <strain evidence="2 3">B</strain>
    </source>
</reference>
<feature type="compositionally biased region" description="Basic residues" evidence="1">
    <location>
        <begin position="165"/>
        <end position="175"/>
    </location>
</feature>
<feature type="compositionally biased region" description="Basic and acidic residues" evidence="1">
    <location>
        <begin position="247"/>
        <end position="270"/>
    </location>
</feature>
<feature type="non-terminal residue" evidence="2">
    <location>
        <position position="1"/>
    </location>
</feature>
<feature type="compositionally biased region" description="Basic and acidic residues" evidence="1">
    <location>
        <begin position="556"/>
        <end position="567"/>
    </location>
</feature>
<sequence>MSGLNVTEDLDAGSTLHDDENPLSVESDGGAHHDTQTGSQNGQAPVANAYPHGAGRPEVQHHAAATPRPFFPLPISTEMVETRSSNATRHPGLPDLPAQLPPEVLREQRLAKRAEKKSKEDKATRKAAEADSNLRDIAAYEDSLARGLVAEVQEKSKRTNGKPVTKPKRKPRGKKAGATTEIEVAKTDSAGAQRADGTSSPLSDVPSDVEQAPQDAMDLDKGSPKLSAKVTSVVEPKQKTKKKKEKPSKTLAREQIESMRQELMSRDGHLRQTSKQVDSRGDKNPVPGNDVAAPGMMDDFTSRLNQAAWNVHKTAGSRTRSSKASSTATHSSSATMRTTSSVTSADSRASIKRTVGGRSKVAVHVDEEESDPVPQGPSKKVKSVQNEPRSSHTNRHTVTLDKQAVAAVDNPLVVSRLEAPMTALPKDPNLSSRVIDDGFQGLFGLKSRKTANDGANVGKAGKNVSFAGASTARILSKTTRGDQSPSQLPPVTPVPTRGSRTLPFLKYQTVSDNMGKTHQTQPKQKKQAVIAFDNDEDDEDDEEENDIDEENDDEAKEPTRQPRRLSDRALMSLVSPYTPRVASLRSVQTFDDEDEL</sequence>
<organism evidence="2 3">
    <name type="scientific">Ceriporiopsis subvermispora (strain B)</name>
    <name type="common">White-rot fungus</name>
    <name type="synonym">Gelatoporia subvermispora</name>
    <dbReference type="NCBI Taxonomy" id="914234"/>
    <lineage>
        <taxon>Eukaryota</taxon>
        <taxon>Fungi</taxon>
        <taxon>Dikarya</taxon>
        <taxon>Basidiomycota</taxon>
        <taxon>Agaricomycotina</taxon>
        <taxon>Agaricomycetes</taxon>
        <taxon>Polyporales</taxon>
        <taxon>Gelatoporiaceae</taxon>
        <taxon>Gelatoporia</taxon>
    </lineage>
</organism>
<feature type="compositionally biased region" description="Basic and acidic residues" evidence="1">
    <location>
        <begin position="104"/>
        <end position="134"/>
    </location>
</feature>
<dbReference type="HOGENOM" id="CLU_032456_0_0_1"/>
<feature type="region of interest" description="Disordered" evidence="1">
    <location>
        <begin position="1"/>
        <end position="136"/>
    </location>
</feature>
<keyword evidence="3" id="KW-1185">Reference proteome</keyword>
<protein>
    <submittedName>
        <fullName evidence="2">Uncharacterized protein</fullName>
    </submittedName>
</protein>
<feature type="region of interest" description="Disordered" evidence="1">
    <location>
        <begin position="513"/>
        <end position="579"/>
    </location>
</feature>
<feature type="region of interest" description="Disordered" evidence="1">
    <location>
        <begin position="150"/>
        <end position="297"/>
    </location>
</feature>
<evidence type="ECO:0000313" key="3">
    <source>
        <dbReference type="Proteomes" id="UP000016930"/>
    </source>
</evidence>
<proteinExistence type="predicted"/>
<dbReference type="AlphaFoldDB" id="M2Q1R3"/>
<accession>M2Q1R3</accession>
<feature type="compositionally biased region" description="Acidic residues" evidence="1">
    <location>
        <begin position="533"/>
        <end position="555"/>
    </location>
</feature>
<evidence type="ECO:0000313" key="2">
    <source>
        <dbReference type="EMBL" id="EMD30758.1"/>
    </source>
</evidence>